<feature type="chain" id="PRO_5026104232" description="Secreted protein" evidence="1">
    <location>
        <begin position="28"/>
        <end position="125"/>
    </location>
</feature>
<gene>
    <name evidence="2" type="ORF">F5544_14605</name>
</gene>
<organism evidence="2 3">
    <name type="scientific">Nocardia arthritidis</name>
    <dbReference type="NCBI Taxonomy" id="228602"/>
    <lineage>
        <taxon>Bacteria</taxon>
        <taxon>Bacillati</taxon>
        <taxon>Actinomycetota</taxon>
        <taxon>Actinomycetes</taxon>
        <taxon>Mycobacteriales</taxon>
        <taxon>Nocardiaceae</taxon>
        <taxon>Nocardia</taxon>
    </lineage>
</organism>
<feature type="signal peptide" evidence="1">
    <location>
        <begin position="1"/>
        <end position="27"/>
    </location>
</feature>
<dbReference type="Proteomes" id="UP000503540">
    <property type="component" value="Chromosome"/>
</dbReference>
<evidence type="ECO:0000256" key="1">
    <source>
        <dbReference type="SAM" id="SignalP"/>
    </source>
</evidence>
<sequence length="125" mass="12527">MWRTILAVVTLAAVTVVGIGASGQAGAVSDKVTCGAVAQAATDMAAALGDGDVGIADVKKALHDVATKLADAAVAADEGPLKSALNADVAQLNRAATAPDDQVMNILHEQESKDARDAVNSRCGF</sequence>
<keyword evidence="1" id="KW-0732">Signal</keyword>
<dbReference type="KEGG" id="nah:F5544_14605"/>
<reference evidence="2 3" key="1">
    <citation type="journal article" date="2019" name="ACS Chem. Biol.">
        <title>Identification and Mobilization of a Cryptic Antibiotic Biosynthesis Gene Locus from a Human-Pathogenic Nocardia Isolate.</title>
        <authorList>
            <person name="Herisse M."/>
            <person name="Ishida K."/>
            <person name="Porter J.L."/>
            <person name="Howden B."/>
            <person name="Hertweck C."/>
            <person name="Stinear T.P."/>
            <person name="Pidot S.J."/>
        </authorList>
    </citation>
    <scope>NUCLEOTIDE SEQUENCE [LARGE SCALE GENOMIC DNA]</scope>
    <source>
        <strain evidence="2 3">AUSMDU00012717</strain>
    </source>
</reference>
<dbReference type="AlphaFoldDB" id="A0A6G9YCM2"/>
<accession>A0A6G9YCM2</accession>
<dbReference type="RefSeq" id="WP_167473724.1">
    <property type="nucleotide sequence ID" value="NZ_CP046172.1"/>
</dbReference>
<proteinExistence type="predicted"/>
<name>A0A6G9YCM2_9NOCA</name>
<keyword evidence="3" id="KW-1185">Reference proteome</keyword>
<dbReference type="EMBL" id="CP046172">
    <property type="protein sequence ID" value="QIS10806.1"/>
    <property type="molecule type" value="Genomic_DNA"/>
</dbReference>
<evidence type="ECO:0000313" key="3">
    <source>
        <dbReference type="Proteomes" id="UP000503540"/>
    </source>
</evidence>
<protein>
    <recommendedName>
        <fullName evidence="4">Secreted protein</fullName>
    </recommendedName>
</protein>
<evidence type="ECO:0000313" key="2">
    <source>
        <dbReference type="EMBL" id="QIS10806.1"/>
    </source>
</evidence>
<evidence type="ECO:0008006" key="4">
    <source>
        <dbReference type="Google" id="ProtNLM"/>
    </source>
</evidence>